<dbReference type="CDD" id="cd06782">
    <property type="entry name" value="cpPDZ_CPP-like"/>
    <property type="match status" value="1"/>
</dbReference>
<evidence type="ECO:0000256" key="1">
    <source>
        <dbReference type="ARBA" id="ARBA00009179"/>
    </source>
</evidence>
<dbReference type="EC" id="3.4.21.102" evidence="9"/>
<dbReference type="InterPro" id="IPR005151">
    <property type="entry name" value="Tail-specific_protease"/>
</dbReference>
<feature type="domain" description="PDZ" evidence="7">
    <location>
        <begin position="92"/>
        <end position="169"/>
    </location>
</feature>
<dbReference type="PANTHER" id="PTHR32060:SF30">
    <property type="entry name" value="CARBOXY-TERMINAL PROCESSING PROTEASE CTPA"/>
    <property type="match status" value="1"/>
</dbReference>
<dbReference type="InterPro" id="IPR001478">
    <property type="entry name" value="PDZ"/>
</dbReference>
<protein>
    <submittedName>
        <fullName evidence="9">Carboxy-terminal processing protease CtpB</fullName>
        <ecNumber evidence="9">3.4.21.102</ecNumber>
    </submittedName>
</protein>
<keyword evidence="3 5" id="KW-0378">Hydrolase</keyword>
<name>A0A518AW80_9BACT</name>
<dbReference type="GO" id="GO:0030288">
    <property type="term" value="C:outer membrane-bounded periplasmic space"/>
    <property type="evidence" value="ECO:0007669"/>
    <property type="project" value="TreeGrafter"/>
</dbReference>
<keyword evidence="4 5" id="KW-0720">Serine protease</keyword>
<dbReference type="PANTHER" id="PTHR32060">
    <property type="entry name" value="TAIL-SPECIFIC PROTEASE"/>
    <property type="match status" value="1"/>
</dbReference>
<dbReference type="Pfam" id="PF03572">
    <property type="entry name" value="Peptidase_S41"/>
    <property type="match status" value="1"/>
</dbReference>
<reference evidence="9 10" key="1">
    <citation type="submission" date="2019-02" db="EMBL/GenBank/DDBJ databases">
        <title>Deep-cultivation of Planctomycetes and their phenomic and genomic characterization uncovers novel biology.</title>
        <authorList>
            <person name="Wiegand S."/>
            <person name="Jogler M."/>
            <person name="Boedeker C."/>
            <person name="Pinto D."/>
            <person name="Vollmers J."/>
            <person name="Rivas-Marin E."/>
            <person name="Kohn T."/>
            <person name="Peeters S.H."/>
            <person name="Heuer A."/>
            <person name="Rast P."/>
            <person name="Oberbeckmann S."/>
            <person name="Bunk B."/>
            <person name="Jeske O."/>
            <person name="Meyerdierks A."/>
            <person name="Storesund J.E."/>
            <person name="Kallscheuer N."/>
            <person name="Luecker S."/>
            <person name="Lage O.M."/>
            <person name="Pohl T."/>
            <person name="Merkel B.J."/>
            <person name="Hornburger P."/>
            <person name="Mueller R.-W."/>
            <person name="Bruemmer F."/>
            <person name="Labrenz M."/>
            <person name="Spormann A.M."/>
            <person name="Op den Camp H."/>
            <person name="Overmann J."/>
            <person name="Amann R."/>
            <person name="Jetten M.S.M."/>
            <person name="Mascher T."/>
            <person name="Medema M.H."/>
            <person name="Devos D.P."/>
            <person name="Kaster A.-K."/>
            <person name="Ovreas L."/>
            <person name="Rohde M."/>
            <person name="Galperin M.Y."/>
            <person name="Jogler C."/>
        </authorList>
    </citation>
    <scope>NUCLEOTIDE SEQUENCE [LARGE SCALE GENOMIC DNA]</scope>
    <source>
        <strain evidence="9 10">Pan181</strain>
    </source>
</reference>
<gene>
    <name evidence="9" type="primary">ctpB</name>
    <name evidence="9" type="ORF">Pan181_52240</name>
</gene>
<evidence type="ECO:0000256" key="2">
    <source>
        <dbReference type="ARBA" id="ARBA00022670"/>
    </source>
</evidence>
<feature type="region of interest" description="Disordered" evidence="6">
    <location>
        <begin position="443"/>
        <end position="464"/>
    </location>
</feature>
<sequence length="464" mass="51655">MSRRNLAWLLLSVVFCLLCYYRGDQDPYARYALEGYKMIDRMAYEEVPDRELFEGAMRGMVDVLHRKGDEHSAFLPEQSAKRMQSQIAQEIDGVGVILHVDGEPPMLKVAGPPLPGKPADRAGVRENDAILAIDGKLLGEMSVRELQLAIDMIRGRAGESLELTVLHEGENEPETLTLVRERIEIDSLRGDRLLPDYTWQYLLDDDSRIALVRLVTFGIKSSGELEKLLPKLKAQGMQAMILDLRTNPGGVLGGAVETCELFLPANELVVETRDRLDRVRASDYTSADGPYVDLPLVVLIDHNSASASEIVAACLQDHKQAVVIGERSYGKGTVQELHPMQAGRSTLKLTCASFWRPSGKNIHRLNPDRQAALVDDNWGVSPNEGFTVPMSEVEYERLLKARAKRDVTVYHPETPPSDDELLFYDPVVETAVAYFQELLDRLPEESLDPPATTQPSESAEPLAP</sequence>
<evidence type="ECO:0000259" key="8">
    <source>
        <dbReference type="SMART" id="SM00245"/>
    </source>
</evidence>
<dbReference type="KEGG" id="amuc:Pan181_52240"/>
<dbReference type="EMBL" id="CP036278">
    <property type="protein sequence ID" value="QDU58983.1"/>
    <property type="molecule type" value="Genomic_DNA"/>
</dbReference>
<accession>A0A518AW80</accession>
<dbReference type="SUPFAM" id="SSF52096">
    <property type="entry name" value="ClpP/crotonase"/>
    <property type="match status" value="1"/>
</dbReference>
<dbReference type="Gene3D" id="3.90.226.10">
    <property type="entry name" value="2-enoyl-CoA Hydratase, Chain A, domain 1"/>
    <property type="match status" value="1"/>
</dbReference>
<dbReference type="InterPro" id="IPR029045">
    <property type="entry name" value="ClpP/crotonase-like_dom_sf"/>
</dbReference>
<dbReference type="SMART" id="SM00245">
    <property type="entry name" value="TSPc"/>
    <property type="match status" value="1"/>
</dbReference>
<dbReference type="NCBIfam" id="TIGR00225">
    <property type="entry name" value="prc"/>
    <property type="match status" value="1"/>
</dbReference>
<dbReference type="Proteomes" id="UP000315750">
    <property type="component" value="Chromosome"/>
</dbReference>
<evidence type="ECO:0000259" key="7">
    <source>
        <dbReference type="SMART" id="SM00228"/>
    </source>
</evidence>
<dbReference type="AlphaFoldDB" id="A0A518AW80"/>
<dbReference type="Pfam" id="PF17820">
    <property type="entry name" value="PDZ_6"/>
    <property type="match status" value="1"/>
</dbReference>
<dbReference type="SUPFAM" id="SSF50156">
    <property type="entry name" value="PDZ domain-like"/>
    <property type="match status" value="1"/>
</dbReference>
<evidence type="ECO:0000256" key="6">
    <source>
        <dbReference type="SAM" id="MobiDB-lite"/>
    </source>
</evidence>
<dbReference type="InterPro" id="IPR041489">
    <property type="entry name" value="PDZ_6"/>
</dbReference>
<keyword evidence="2 5" id="KW-0645">Protease</keyword>
<evidence type="ECO:0000256" key="3">
    <source>
        <dbReference type="ARBA" id="ARBA00022801"/>
    </source>
</evidence>
<evidence type="ECO:0000256" key="4">
    <source>
        <dbReference type="ARBA" id="ARBA00022825"/>
    </source>
</evidence>
<dbReference type="RefSeq" id="WP_197528697.1">
    <property type="nucleotide sequence ID" value="NZ_CP036278.1"/>
</dbReference>
<dbReference type="InterPro" id="IPR004447">
    <property type="entry name" value="Peptidase_S41A"/>
</dbReference>
<dbReference type="GO" id="GO:0004252">
    <property type="term" value="F:serine-type endopeptidase activity"/>
    <property type="evidence" value="ECO:0007669"/>
    <property type="project" value="UniProtKB-EC"/>
</dbReference>
<dbReference type="SMART" id="SM00228">
    <property type="entry name" value="PDZ"/>
    <property type="match status" value="1"/>
</dbReference>
<evidence type="ECO:0000313" key="10">
    <source>
        <dbReference type="Proteomes" id="UP000315750"/>
    </source>
</evidence>
<keyword evidence="10" id="KW-1185">Reference proteome</keyword>
<dbReference type="GO" id="GO:0006508">
    <property type="term" value="P:proteolysis"/>
    <property type="evidence" value="ECO:0007669"/>
    <property type="project" value="UniProtKB-KW"/>
</dbReference>
<evidence type="ECO:0000313" key="9">
    <source>
        <dbReference type="EMBL" id="QDU58983.1"/>
    </source>
</evidence>
<dbReference type="Gene3D" id="2.30.42.10">
    <property type="match status" value="1"/>
</dbReference>
<feature type="domain" description="Tail specific protease" evidence="8">
    <location>
        <begin position="171"/>
        <end position="372"/>
    </location>
</feature>
<dbReference type="Gene3D" id="3.30.750.44">
    <property type="match status" value="1"/>
</dbReference>
<dbReference type="InterPro" id="IPR036034">
    <property type="entry name" value="PDZ_sf"/>
</dbReference>
<proteinExistence type="inferred from homology"/>
<dbReference type="CDD" id="cd07560">
    <property type="entry name" value="Peptidase_S41_CPP"/>
    <property type="match status" value="1"/>
</dbReference>
<comment type="similarity">
    <text evidence="1 5">Belongs to the peptidase S41A family.</text>
</comment>
<evidence type="ECO:0000256" key="5">
    <source>
        <dbReference type="RuleBase" id="RU004404"/>
    </source>
</evidence>
<organism evidence="9 10">
    <name type="scientific">Aeoliella mucimassa</name>
    <dbReference type="NCBI Taxonomy" id="2527972"/>
    <lineage>
        <taxon>Bacteria</taxon>
        <taxon>Pseudomonadati</taxon>
        <taxon>Planctomycetota</taxon>
        <taxon>Planctomycetia</taxon>
        <taxon>Pirellulales</taxon>
        <taxon>Lacipirellulaceae</taxon>
        <taxon>Aeoliella</taxon>
    </lineage>
</organism>
<dbReference type="GO" id="GO:0007165">
    <property type="term" value="P:signal transduction"/>
    <property type="evidence" value="ECO:0007669"/>
    <property type="project" value="TreeGrafter"/>
</dbReference>